<evidence type="ECO:0000256" key="9">
    <source>
        <dbReference type="ARBA" id="ARBA00023316"/>
    </source>
</evidence>
<accession>A0A4R9JY78</accession>
<evidence type="ECO:0000256" key="8">
    <source>
        <dbReference type="ARBA" id="ARBA00023306"/>
    </source>
</evidence>
<dbReference type="GO" id="GO:0051301">
    <property type="term" value="P:cell division"/>
    <property type="evidence" value="ECO:0007669"/>
    <property type="project" value="UniProtKB-KW"/>
</dbReference>
<dbReference type="InterPro" id="IPR004101">
    <property type="entry name" value="Mur_ligase_C"/>
</dbReference>
<dbReference type="Proteomes" id="UP000297693">
    <property type="component" value="Unassembled WGS sequence"/>
</dbReference>
<dbReference type="SUPFAM" id="SSF63418">
    <property type="entry name" value="MurE/MurF N-terminal domain"/>
    <property type="match status" value="1"/>
</dbReference>
<dbReference type="HAMAP" id="MF_02019">
    <property type="entry name" value="MurF"/>
    <property type="match status" value="1"/>
</dbReference>
<keyword evidence="5 10" id="KW-0067">ATP-binding</keyword>
<evidence type="ECO:0000259" key="12">
    <source>
        <dbReference type="Pfam" id="PF02875"/>
    </source>
</evidence>
<keyword evidence="6 10" id="KW-0133">Cell shape</keyword>
<dbReference type="Gene3D" id="3.40.1190.10">
    <property type="entry name" value="Mur-like, catalytic domain"/>
    <property type="match status" value="1"/>
</dbReference>
<dbReference type="EC" id="6.3.2.10" evidence="10 11"/>
<evidence type="ECO:0000313" key="14">
    <source>
        <dbReference type="EMBL" id="TGL57482.1"/>
    </source>
</evidence>
<dbReference type="InterPro" id="IPR051046">
    <property type="entry name" value="MurCDEF_CellWall_CoF430Synth"/>
</dbReference>
<dbReference type="SUPFAM" id="SSF53244">
    <property type="entry name" value="MurD-like peptide ligases, peptide-binding domain"/>
    <property type="match status" value="1"/>
</dbReference>
<evidence type="ECO:0000256" key="1">
    <source>
        <dbReference type="ARBA" id="ARBA00022490"/>
    </source>
</evidence>
<dbReference type="Gene3D" id="3.90.190.20">
    <property type="entry name" value="Mur ligase, C-terminal domain"/>
    <property type="match status" value="1"/>
</dbReference>
<keyword evidence="7 10" id="KW-0573">Peptidoglycan synthesis</keyword>
<dbReference type="GO" id="GO:0008360">
    <property type="term" value="P:regulation of cell shape"/>
    <property type="evidence" value="ECO:0007669"/>
    <property type="project" value="UniProtKB-KW"/>
</dbReference>
<keyword evidence="1 10" id="KW-0963">Cytoplasm</keyword>
<dbReference type="GO" id="GO:0047480">
    <property type="term" value="F:UDP-N-acetylmuramoyl-tripeptide-D-alanyl-D-alanine ligase activity"/>
    <property type="evidence" value="ECO:0007669"/>
    <property type="project" value="UniProtKB-UniRule"/>
</dbReference>
<proteinExistence type="inferred from homology"/>
<dbReference type="GO" id="GO:0071555">
    <property type="term" value="P:cell wall organization"/>
    <property type="evidence" value="ECO:0007669"/>
    <property type="project" value="UniProtKB-KW"/>
</dbReference>
<reference evidence="14" key="1">
    <citation type="journal article" date="2019" name="PLoS Negl. Trop. Dis.">
        <title>Revisiting the worldwide diversity of Leptospira species in the environment.</title>
        <authorList>
            <person name="Vincent A.T."/>
            <person name="Schiettekatte O."/>
            <person name="Bourhy P."/>
            <person name="Veyrier F.J."/>
            <person name="Picardeau M."/>
        </authorList>
    </citation>
    <scope>NUCLEOTIDE SEQUENCE [LARGE SCALE GENOMIC DNA]</scope>
    <source>
        <strain evidence="14">201702476</strain>
    </source>
</reference>
<dbReference type="InterPro" id="IPR036565">
    <property type="entry name" value="Mur-like_cat_sf"/>
</dbReference>
<evidence type="ECO:0000256" key="4">
    <source>
        <dbReference type="ARBA" id="ARBA00022741"/>
    </source>
</evidence>
<feature type="domain" description="Mur ligase C-terminal" evidence="12">
    <location>
        <begin position="325"/>
        <end position="449"/>
    </location>
</feature>
<protein>
    <recommendedName>
        <fullName evidence="10 11">UDP-N-acetylmuramoyl-tripeptide--D-alanyl-D-alanine ligase</fullName>
        <ecNumber evidence="10 11">6.3.2.10</ecNumber>
    </recommendedName>
    <alternativeName>
        <fullName evidence="10">D-alanyl-D-alanine-adding enzyme</fullName>
    </alternativeName>
</protein>
<dbReference type="OrthoDB" id="9801978at2"/>
<dbReference type="InterPro" id="IPR005863">
    <property type="entry name" value="UDP-N-AcMur_synth"/>
</dbReference>
<dbReference type="EMBL" id="RQGD01000035">
    <property type="protein sequence ID" value="TGL57482.1"/>
    <property type="molecule type" value="Genomic_DNA"/>
</dbReference>
<evidence type="ECO:0000256" key="11">
    <source>
        <dbReference type="RuleBase" id="RU004136"/>
    </source>
</evidence>
<evidence type="ECO:0000256" key="10">
    <source>
        <dbReference type="HAMAP-Rule" id="MF_02019"/>
    </source>
</evidence>
<feature type="binding site" evidence="10">
    <location>
        <begin position="120"/>
        <end position="126"/>
    </location>
    <ligand>
        <name>ATP</name>
        <dbReference type="ChEBI" id="CHEBI:30616"/>
    </ligand>
</feature>
<organism evidence="14 15">
    <name type="scientific">Leptospira ognonensis</name>
    <dbReference type="NCBI Taxonomy" id="2484945"/>
    <lineage>
        <taxon>Bacteria</taxon>
        <taxon>Pseudomonadati</taxon>
        <taxon>Spirochaetota</taxon>
        <taxon>Spirochaetia</taxon>
        <taxon>Leptospirales</taxon>
        <taxon>Leptospiraceae</taxon>
        <taxon>Leptospira</taxon>
    </lineage>
</organism>
<keyword evidence="15" id="KW-1185">Reference proteome</keyword>
<sequence>MITTFRYSLSTILAVLDPNDFKRIESDLFFTSISTSSLECKTGSLFIPLKDKRDGHEFIIDALSRGASGFLCEKKNKILNKLNESQLQKAIFVEDTLVSLGKLGEFHRKRFQPLLIAVTGSSGKTTTKELLGNLFQFLKKRDVVITEKNFNNEIGVPFTLFRITEYTKVAIIEMGMNQRGEIERLSKMSKPNLALITNIGSAHVENLKSPERIAEEKSDILFGMEKGSILFLPEDANHLSIVSRKAKKLGILLQFWKNGSSSKLKIVQEYKNGFKLNYQGHQITWKIPGKTLLSNVRGMVEIGNFLKIEDQKIAKAIGNYKPPARRLHIKRGYFQIIDDTYNANPESMLSSIQASYQLANKKPLVLVLGSMKELGKFSKYYHEQIGEALRQYPEVTLITYGKDAEWIATKRKIGNNFSFSDAHSNFEEFVKIAHERHPKGSTILIKGSRSMKMERIVDCFLAFKS</sequence>
<dbReference type="InterPro" id="IPR013221">
    <property type="entry name" value="Mur_ligase_cen"/>
</dbReference>
<dbReference type="GO" id="GO:0008766">
    <property type="term" value="F:UDP-N-acetylmuramoylalanyl-D-glutamyl-2,6-diaminopimelate-D-alanyl-D-alanine ligase activity"/>
    <property type="evidence" value="ECO:0007669"/>
    <property type="project" value="RHEA"/>
</dbReference>
<dbReference type="Pfam" id="PF08245">
    <property type="entry name" value="Mur_ligase_M"/>
    <property type="match status" value="1"/>
</dbReference>
<keyword evidence="2 10" id="KW-0436">Ligase</keyword>
<evidence type="ECO:0000256" key="7">
    <source>
        <dbReference type="ARBA" id="ARBA00022984"/>
    </source>
</evidence>
<dbReference type="AlphaFoldDB" id="A0A4R9JY78"/>
<dbReference type="Pfam" id="PF02875">
    <property type="entry name" value="Mur_ligase_C"/>
    <property type="match status" value="1"/>
</dbReference>
<dbReference type="InterPro" id="IPR036615">
    <property type="entry name" value="Mur_ligase_C_dom_sf"/>
</dbReference>
<comment type="catalytic activity">
    <reaction evidence="10 11">
        <text>D-alanyl-D-alanine + UDP-N-acetyl-alpha-D-muramoyl-L-alanyl-gamma-D-glutamyl-meso-2,6-diaminopimelate + ATP = UDP-N-acetyl-alpha-D-muramoyl-L-alanyl-gamma-D-glutamyl-meso-2,6-diaminopimeloyl-D-alanyl-D-alanine + ADP + phosphate + H(+)</text>
        <dbReference type="Rhea" id="RHEA:28374"/>
        <dbReference type="ChEBI" id="CHEBI:15378"/>
        <dbReference type="ChEBI" id="CHEBI:30616"/>
        <dbReference type="ChEBI" id="CHEBI:43474"/>
        <dbReference type="ChEBI" id="CHEBI:57822"/>
        <dbReference type="ChEBI" id="CHEBI:61386"/>
        <dbReference type="ChEBI" id="CHEBI:83905"/>
        <dbReference type="ChEBI" id="CHEBI:456216"/>
        <dbReference type="EC" id="6.3.2.10"/>
    </reaction>
</comment>
<evidence type="ECO:0000256" key="2">
    <source>
        <dbReference type="ARBA" id="ARBA00022598"/>
    </source>
</evidence>
<dbReference type="InterPro" id="IPR035911">
    <property type="entry name" value="MurE/MurF_N"/>
</dbReference>
<comment type="function">
    <text evidence="10 11">Involved in cell wall formation. Catalyzes the final step in the synthesis of UDP-N-acetylmuramoyl-pentapeptide, the precursor of murein.</text>
</comment>
<dbReference type="NCBIfam" id="TIGR01143">
    <property type="entry name" value="murF"/>
    <property type="match status" value="1"/>
</dbReference>
<dbReference type="RefSeq" id="WP_135624604.1">
    <property type="nucleotide sequence ID" value="NZ_RQGD01000035.1"/>
</dbReference>
<comment type="caution">
    <text evidence="14">The sequence shown here is derived from an EMBL/GenBank/DDBJ whole genome shotgun (WGS) entry which is preliminary data.</text>
</comment>
<dbReference type="UniPathway" id="UPA00219"/>
<evidence type="ECO:0000256" key="6">
    <source>
        <dbReference type="ARBA" id="ARBA00022960"/>
    </source>
</evidence>
<evidence type="ECO:0000256" key="3">
    <source>
        <dbReference type="ARBA" id="ARBA00022618"/>
    </source>
</evidence>
<dbReference type="SUPFAM" id="SSF53623">
    <property type="entry name" value="MurD-like peptide ligases, catalytic domain"/>
    <property type="match status" value="1"/>
</dbReference>
<comment type="subcellular location">
    <subcellularLocation>
        <location evidence="10 11">Cytoplasm</location>
    </subcellularLocation>
</comment>
<dbReference type="GO" id="GO:0005737">
    <property type="term" value="C:cytoplasm"/>
    <property type="evidence" value="ECO:0007669"/>
    <property type="project" value="UniProtKB-SubCell"/>
</dbReference>
<dbReference type="GO" id="GO:0009252">
    <property type="term" value="P:peptidoglycan biosynthetic process"/>
    <property type="evidence" value="ECO:0007669"/>
    <property type="project" value="UniProtKB-UniRule"/>
</dbReference>
<keyword evidence="8 10" id="KW-0131">Cell cycle</keyword>
<dbReference type="GO" id="GO:0005524">
    <property type="term" value="F:ATP binding"/>
    <property type="evidence" value="ECO:0007669"/>
    <property type="project" value="UniProtKB-UniRule"/>
</dbReference>
<dbReference type="PANTHER" id="PTHR43024">
    <property type="entry name" value="UDP-N-ACETYLMURAMOYL-TRIPEPTIDE--D-ALANYL-D-ALANINE LIGASE"/>
    <property type="match status" value="1"/>
</dbReference>
<evidence type="ECO:0000313" key="15">
    <source>
        <dbReference type="Proteomes" id="UP000297693"/>
    </source>
</evidence>
<keyword evidence="3 10" id="KW-0132">Cell division</keyword>
<name>A0A4R9JY78_9LEPT</name>
<dbReference type="PANTHER" id="PTHR43024:SF1">
    <property type="entry name" value="UDP-N-ACETYLMURAMOYL-TRIPEPTIDE--D-ALANYL-D-ALANINE LIGASE"/>
    <property type="match status" value="1"/>
</dbReference>
<feature type="domain" description="Mur ligase central" evidence="13">
    <location>
        <begin position="118"/>
        <end position="296"/>
    </location>
</feature>
<dbReference type="Gene3D" id="3.40.1390.10">
    <property type="entry name" value="MurE/MurF, N-terminal domain"/>
    <property type="match status" value="1"/>
</dbReference>
<comment type="similarity">
    <text evidence="10">Belongs to the MurCDEF family. MurF subfamily.</text>
</comment>
<evidence type="ECO:0000256" key="5">
    <source>
        <dbReference type="ARBA" id="ARBA00022840"/>
    </source>
</evidence>
<comment type="pathway">
    <text evidence="10 11">Cell wall biogenesis; peptidoglycan biosynthesis.</text>
</comment>
<evidence type="ECO:0000259" key="13">
    <source>
        <dbReference type="Pfam" id="PF08245"/>
    </source>
</evidence>
<gene>
    <name evidence="10 14" type="primary">murF</name>
    <name evidence="14" type="ORF">EHQ58_14475</name>
</gene>
<keyword evidence="4 10" id="KW-0547">Nucleotide-binding</keyword>
<keyword evidence="9 10" id="KW-0961">Cell wall biogenesis/degradation</keyword>